<comment type="caution">
    <text evidence="2">The sequence shown here is derived from an EMBL/GenBank/DDBJ whole genome shotgun (WGS) entry which is preliminary data.</text>
</comment>
<dbReference type="Pfam" id="PF15071">
    <property type="entry name" value="TMEM220"/>
    <property type="match status" value="1"/>
</dbReference>
<evidence type="ECO:0000313" key="2">
    <source>
        <dbReference type="EMBL" id="KEO71878.1"/>
    </source>
</evidence>
<dbReference type="RefSeq" id="WP_051720248.1">
    <property type="nucleotide sequence ID" value="NZ_JMIH01000034.1"/>
</dbReference>
<dbReference type="STRING" id="1048983.EL17_20370"/>
<feature type="transmembrane region" description="Helical" evidence="1">
    <location>
        <begin position="7"/>
        <end position="24"/>
    </location>
</feature>
<sequence length="135" mass="15017">MLSFARVFFGAWSLLFIVFAYLQFNDPDPEVWVSIYGLAAVLSALAAYGKYLLPVLLVAAVAALIGGIYLFPSSVSDWVIQEWRQADLTMKTPDMEEARESFGLLIIFVIMSIAAFIGWRQIKPSPIAKKNALHS</sequence>
<dbReference type="PANTHER" id="PTHR34262">
    <property type="entry name" value="TRANSMEMBRANE PROTEIN 220"/>
    <property type="match status" value="1"/>
</dbReference>
<dbReference type="EMBL" id="JMIH01000034">
    <property type="protein sequence ID" value="KEO71878.1"/>
    <property type="molecule type" value="Genomic_DNA"/>
</dbReference>
<organism evidence="2 3">
    <name type="scientific">Anditalea andensis</name>
    <dbReference type="NCBI Taxonomy" id="1048983"/>
    <lineage>
        <taxon>Bacteria</taxon>
        <taxon>Pseudomonadati</taxon>
        <taxon>Bacteroidota</taxon>
        <taxon>Cytophagia</taxon>
        <taxon>Cytophagales</taxon>
        <taxon>Cytophagaceae</taxon>
        <taxon>Anditalea</taxon>
    </lineage>
</organism>
<proteinExistence type="predicted"/>
<evidence type="ECO:0000256" key="1">
    <source>
        <dbReference type="SAM" id="Phobius"/>
    </source>
</evidence>
<feature type="transmembrane region" description="Helical" evidence="1">
    <location>
        <begin position="55"/>
        <end position="72"/>
    </location>
</feature>
<name>A0A074KW82_9BACT</name>
<feature type="transmembrane region" description="Helical" evidence="1">
    <location>
        <begin position="101"/>
        <end position="119"/>
    </location>
</feature>
<dbReference type="InterPro" id="IPR029377">
    <property type="entry name" value="TMEM220"/>
</dbReference>
<dbReference type="OrthoDB" id="329078at2"/>
<protein>
    <submittedName>
        <fullName evidence="2">Membrane protein</fullName>
    </submittedName>
</protein>
<feature type="transmembrane region" description="Helical" evidence="1">
    <location>
        <begin position="30"/>
        <end position="48"/>
    </location>
</feature>
<dbReference type="eggNOG" id="ENOG5032VGE">
    <property type="taxonomic scope" value="Bacteria"/>
</dbReference>
<dbReference type="AlphaFoldDB" id="A0A074KW82"/>
<dbReference type="Proteomes" id="UP000027821">
    <property type="component" value="Unassembled WGS sequence"/>
</dbReference>
<dbReference type="PANTHER" id="PTHR34262:SF1">
    <property type="entry name" value="TRANSMEMBRANE PROTEIN 220"/>
    <property type="match status" value="1"/>
</dbReference>
<keyword evidence="3" id="KW-1185">Reference proteome</keyword>
<keyword evidence="1" id="KW-0472">Membrane</keyword>
<gene>
    <name evidence="2" type="ORF">EL17_20370</name>
</gene>
<accession>A0A074KW82</accession>
<keyword evidence="1" id="KW-0812">Transmembrane</keyword>
<reference evidence="2 3" key="1">
    <citation type="submission" date="2014-04" db="EMBL/GenBank/DDBJ databases">
        <title>Characterization and application of a salt tolerant electro-active bacterium.</title>
        <authorList>
            <person name="Yang L."/>
            <person name="Wei S."/>
            <person name="Tay Q.X.M."/>
        </authorList>
    </citation>
    <scope>NUCLEOTIDE SEQUENCE [LARGE SCALE GENOMIC DNA]</scope>
    <source>
        <strain evidence="2 3">LY1</strain>
    </source>
</reference>
<keyword evidence="1" id="KW-1133">Transmembrane helix</keyword>
<evidence type="ECO:0000313" key="3">
    <source>
        <dbReference type="Proteomes" id="UP000027821"/>
    </source>
</evidence>